<organism evidence="1">
    <name type="scientific">Anopheles marajoara</name>
    <dbReference type="NCBI Taxonomy" id="58244"/>
    <lineage>
        <taxon>Eukaryota</taxon>
        <taxon>Metazoa</taxon>
        <taxon>Ecdysozoa</taxon>
        <taxon>Arthropoda</taxon>
        <taxon>Hexapoda</taxon>
        <taxon>Insecta</taxon>
        <taxon>Pterygota</taxon>
        <taxon>Neoptera</taxon>
        <taxon>Endopterygota</taxon>
        <taxon>Diptera</taxon>
        <taxon>Nematocera</taxon>
        <taxon>Culicoidea</taxon>
        <taxon>Culicidae</taxon>
        <taxon>Anophelinae</taxon>
        <taxon>Anopheles</taxon>
    </lineage>
</organism>
<accession>A0A2M4CB96</accession>
<dbReference type="EMBL" id="GGFJ01013443">
    <property type="protein sequence ID" value="MBW62584.1"/>
    <property type="molecule type" value="Transcribed_RNA"/>
</dbReference>
<proteinExistence type="predicted"/>
<reference evidence="1" key="1">
    <citation type="submission" date="2018-01" db="EMBL/GenBank/DDBJ databases">
        <title>An insight into the sialome of Amazonian anophelines.</title>
        <authorList>
            <person name="Ribeiro J.M."/>
            <person name="Scarpassa V."/>
            <person name="Calvo E."/>
        </authorList>
    </citation>
    <scope>NUCLEOTIDE SEQUENCE</scope>
    <source>
        <tissue evidence="1">Salivary glands</tissue>
    </source>
</reference>
<sequence>MLWFRSSAWVRWRVVLSLGACGRLSLCFRLSFWCPVLLSFPRRPTVQSECLVFCHSASSLRVSTVYRTSALGQQSWSRHDHE</sequence>
<evidence type="ECO:0000313" key="1">
    <source>
        <dbReference type="EMBL" id="MBW62584.1"/>
    </source>
</evidence>
<protein>
    <submittedName>
        <fullName evidence="1">Putative secreted protein</fullName>
    </submittedName>
</protein>
<dbReference type="AlphaFoldDB" id="A0A2M4CB96"/>
<name>A0A2M4CB96_9DIPT</name>